<keyword evidence="3" id="KW-1185">Reference proteome</keyword>
<protein>
    <submittedName>
        <fullName evidence="2">Uncharacterized protein</fullName>
    </submittedName>
</protein>
<organism evidence="2 3">
    <name type="scientific">Riccia fluitans</name>
    <dbReference type="NCBI Taxonomy" id="41844"/>
    <lineage>
        <taxon>Eukaryota</taxon>
        <taxon>Viridiplantae</taxon>
        <taxon>Streptophyta</taxon>
        <taxon>Embryophyta</taxon>
        <taxon>Marchantiophyta</taxon>
        <taxon>Marchantiopsida</taxon>
        <taxon>Marchantiidae</taxon>
        <taxon>Marchantiales</taxon>
        <taxon>Ricciaceae</taxon>
        <taxon>Riccia</taxon>
    </lineage>
</organism>
<accession>A0ABD1Z7S4</accession>
<sequence length="76" mass="8367">MARFLAIYSSLIQSANDVIPCAVHHPNSGDRKFENETRKELRWRDPIESKRTSTDEGAEADQSSFTGEAKGGGEAV</sequence>
<reference evidence="2 3" key="1">
    <citation type="submission" date="2024-09" db="EMBL/GenBank/DDBJ databases">
        <title>Chromosome-scale assembly of Riccia fluitans.</title>
        <authorList>
            <person name="Paukszto L."/>
            <person name="Sawicki J."/>
            <person name="Karawczyk K."/>
            <person name="Piernik-Szablinska J."/>
            <person name="Szczecinska M."/>
            <person name="Mazdziarz M."/>
        </authorList>
    </citation>
    <scope>NUCLEOTIDE SEQUENCE [LARGE SCALE GENOMIC DNA]</scope>
    <source>
        <strain evidence="2">Rf_01</strain>
        <tissue evidence="2">Aerial parts of the thallus</tissue>
    </source>
</reference>
<evidence type="ECO:0000313" key="2">
    <source>
        <dbReference type="EMBL" id="KAL2643836.1"/>
    </source>
</evidence>
<comment type="caution">
    <text evidence="2">The sequence shown here is derived from an EMBL/GenBank/DDBJ whole genome shotgun (WGS) entry which is preliminary data.</text>
</comment>
<dbReference type="AlphaFoldDB" id="A0ABD1Z7S4"/>
<name>A0ABD1Z7S4_9MARC</name>
<feature type="region of interest" description="Disordered" evidence="1">
    <location>
        <begin position="25"/>
        <end position="76"/>
    </location>
</feature>
<dbReference type="EMBL" id="JBHFFA010000002">
    <property type="protein sequence ID" value="KAL2643836.1"/>
    <property type="molecule type" value="Genomic_DNA"/>
</dbReference>
<proteinExistence type="predicted"/>
<evidence type="ECO:0000256" key="1">
    <source>
        <dbReference type="SAM" id="MobiDB-lite"/>
    </source>
</evidence>
<dbReference type="Proteomes" id="UP001605036">
    <property type="component" value="Unassembled WGS sequence"/>
</dbReference>
<feature type="compositionally biased region" description="Basic and acidic residues" evidence="1">
    <location>
        <begin position="27"/>
        <end position="54"/>
    </location>
</feature>
<evidence type="ECO:0000313" key="3">
    <source>
        <dbReference type="Proteomes" id="UP001605036"/>
    </source>
</evidence>
<gene>
    <name evidence="2" type="ORF">R1flu_011423</name>
</gene>